<dbReference type="CDD" id="cd09272">
    <property type="entry name" value="RNase_HI_RT_Ty1"/>
    <property type="match status" value="1"/>
</dbReference>
<feature type="region of interest" description="Disordered" evidence="17">
    <location>
        <begin position="227"/>
        <end position="269"/>
    </location>
</feature>
<dbReference type="GO" id="GO:0006633">
    <property type="term" value="P:fatty acid biosynthetic process"/>
    <property type="evidence" value="ECO:0007669"/>
    <property type="project" value="UniProtKB-KW"/>
</dbReference>
<dbReference type="Pfam" id="PF07727">
    <property type="entry name" value="RVT_2"/>
    <property type="match status" value="1"/>
</dbReference>
<keyword evidence="6 15" id="KW-0925">Oxylipin biosynthesis</keyword>
<evidence type="ECO:0000256" key="14">
    <source>
        <dbReference type="RuleBase" id="RU003974"/>
    </source>
</evidence>
<gene>
    <name evidence="21" type="primary">LOX2.1_2</name>
    <name evidence="21" type="ORF">CK203_009984</name>
</gene>
<dbReference type="Pfam" id="PF00305">
    <property type="entry name" value="Lipoxygenase"/>
    <property type="match status" value="1"/>
</dbReference>
<dbReference type="GO" id="GO:0003676">
    <property type="term" value="F:nucleic acid binding"/>
    <property type="evidence" value="ECO:0007669"/>
    <property type="project" value="InterPro"/>
</dbReference>
<dbReference type="Gene3D" id="1.20.245.10">
    <property type="entry name" value="Lipoxygenase-1, Domain 5"/>
    <property type="match status" value="1"/>
</dbReference>
<keyword evidence="13" id="KW-0863">Zinc-finger</keyword>
<keyword evidence="10 14" id="KW-0408">Iron</keyword>
<keyword evidence="4 14" id="KW-0479">Metal-binding</keyword>
<feature type="coiled-coil region" evidence="16">
    <location>
        <begin position="1625"/>
        <end position="1652"/>
    </location>
</feature>
<proteinExistence type="inferred from homology"/>
<dbReference type="SMART" id="SM00343">
    <property type="entry name" value="ZnF_C2HC"/>
    <property type="match status" value="1"/>
</dbReference>
<keyword evidence="16" id="KW-0175">Coiled coil</keyword>
<feature type="domain" description="Integrase catalytic" evidence="19">
    <location>
        <begin position="449"/>
        <end position="579"/>
    </location>
</feature>
<keyword evidence="5" id="KW-0064">Aspartyl protease</keyword>
<dbReference type="GO" id="GO:0015074">
    <property type="term" value="P:DNA integration"/>
    <property type="evidence" value="ECO:0007669"/>
    <property type="project" value="InterPro"/>
</dbReference>
<evidence type="ECO:0000256" key="1">
    <source>
        <dbReference type="ARBA" id="ARBA00001962"/>
    </source>
</evidence>
<feature type="domain" description="Lipoxygenase" evidence="20">
    <location>
        <begin position="1201"/>
        <end position="1671"/>
    </location>
</feature>
<keyword evidence="11" id="KW-0443">Lipid metabolism</keyword>
<evidence type="ECO:0000256" key="13">
    <source>
        <dbReference type="PROSITE-ProRule" id="PRU00047"/>
    </source>
</evidence>
<keyword evidence="12 15" id="KW-0275">Fatty acid biosynthesis</keyword>
<dbReference type="FunFam" id="1.20.245.10:FF:000002">
    <property type="entry name" value="Lipoxygenase"/>
    <property type="match status" value="1"/>
</dbReference>
<dbReference type="Pfam" id="PF14223">
    <property type="entry name" value="Retrotran_gag_2"/>
    <property type="match status" value="1"/>
</dbReference>
<comment type="caution">
    <text evidence="21">The sequence shown here is derived from an EMBL/GenBank/DDBJ whole genome shotgun (WGS) entry which is preliminary data.</text>
</comment>
<dbReference type="Gene3D" id="3.10.450.60">
    <property type="match status" value="1"/>
</dbReference>
<dbReference type="Pfam" id="PF22936">
    <property type="entry name" value="Pol_BBD"/>
    <property type="match status" value="1"/>
</dbReference>
<evidence type="ECO:0000259" key="20">
    <source>
        <dbReference type="PROSITE" id="PS51393"/>
    </source>
</evidence>
<protein>
    <recommendedName>
        <fullName evidence="15">Lipoxygenase</fullName>
        <ecNumber evidence="15">1.13.11.-</ecNumber>
    </recommendedName>
</protein>
<dbReference type="SUPFAM" id="SSF57756">
    <property type="entry name" value="Retrovirus zinc finger-like domains"/>
    <property type="match status" value="1"/>
</dbReference>
<evidence type="ECO:0000256" key="15">
    <source>
        <dbReference type="RuleBase" id="RU003975"/>
    </source>
</evidence>
<evidence type="ECO:0000259" key="19">
    <source>
        <dbReference type="PROSITE" id="PS50994"/>
    </source>
</evidence>
<feature type="domain" description="CCHC-type" evidence="18">
    <location>
        <begin position="279"/>
        <end position="294"/>
    </location>
</feature>
<dbReference type="Pfam" id="PF00098">
    <property type="entry name" value="zf-CCHC"/>
    <property type="match status" value="1"/>
</dbReference>
<dbReference type="GO" id="GO:0016702">
    <property type="term" value="F:oxidoreductase activity, acting on single donors with incorporation of molecular oxygen, incorporation of two atoms of oxygen"/>
    <property type="evidence" value="ECO:0007669"/>
    <property type="project" value="InterPro"/>
</dbReference>
<dbReference type="GO" id="GO:0034440">
    <property type="term" value="P:lipid oxidation"/>
    <property type="evidence" value="ECO:0007669"/>
    <property type="project" value="InterPro"/>
</dbReference>
<evidence type="ECO:0000256" key="7">
    <source>
        <dbReference type="ARBA" id="ARBA00022832"/>
    </source>
</evidence>
<dbReference type="GO" id="GO:0031408">
    <property type="term" value="P:oxylipin biosynthetic process"/>
    <property type="evidence" value="ECO:0007669"/>
    <property type="project" value="UniProtKB-UniRule"/>
</dbReference>
<keyword evidence="3 15" id="KW-0444">Lipid biosynthesis</keyword>
<dbReference type="InterPro" id="IPR054722">
    <property type="entry name" value="PolX-like_BBD"/>
</dbReference>
<evidence type="ECO:0000256" key="12">
    <source>
        <dbReference type="ARBA" id="ARBA00023160"/>
    </source>
</evidence>
<evidence type="ECO:0000259" key="18">
    <source>
        <dbReference type="PROSITE" id="PS50158"/>
    </source>
</evidence>
<evidence type="ECO:0000256" key="6">
    <source>
        <dbReference type="ARBA" id="ARBA00022767"/>
    </source>
</evidence>
<keyword evidence="9 14" id="KW-0560">Oxidoreductase</keyword>
<dbReference type="Gene3D" id="3.30.420.10">
    <property type="entry name" value="Ribonuclease H-like superfamily/Ribonuclease H"/>
    <property type="match status" value="1"/>
</dbReference>
<dbReference type="PROSITE" id="PS50994">
    <property type="entry name" value="INTEGRASE"/>
    <property type="match status" value="1"/>
</dbReference>
<dbReference type="Pfam" id="PF25597">
    <property type="entry name" value="SH3_retrovirus"/>
    <property type="match status" value="1"/>
</dbReference>
<comment type="function">
    <text evidence="15">Plant lipoxygenase may be involved in a number of diverse aspects of plant physiology including growth and development, pest resistance, and senescence or responses to wounding.</text>
</comment>
<dbReference type="Proteomes" id="UP000288805">
    <property type="component" value="Unassembled WGS sequence"/>
</dbReference>
<name>A0A438JV01_VITVI</name>
<evidence type="ECO:0000256" key="3">
    <source>
        <dbReference type="ARBA" id="ARBA00022516"/>
    </source>
</evidence>
<dbReference type="PROSITE" id="PS00711">
    <property type="entry name" value="LIPOXYGENASE_1"/>
    <property type="match status" value="1"/>
</dbReference>
<dbReference type="PROSITE" id="PS51393">
    <property type="entry name" value="LIPOXYGENASE_3"/>
    <property type="match status" value="1"/>
</dbReference>
<dbReference type="PANTHER" id="PTHR11771">
    <property type="entry name" value="LIPOXYGENASE"/>
    <property type="match status" value="1"/>
</dbReference>
<evidence type="ECO:0000313" key="21">
    <source>
        <dbReference type="EMBL" id="RVX12802.1"/>
    </source>
</evidence>
<dbReference type="PROSITE" id="PS00081">
    <property type="entry name" value="LIPOXYGENASE_2"/>
    <property type="match status" value="1"/>
</dbReference>
<dbReference type="InterPro" id="IPR020833">
    <property type="entry name" value="LipOase_Fe_BS"/>
</dbReference>
<organism evidence="21 22">
    <name type="scientific">Vitis vinifera</name>
    <name type="common">Grape</name>
    <dbReference type="NCBI Taxonomy" id="29760"/>
    <lineage>
        <taxon>Eukaryota</taxon>
        <taxon>Viridiplantae</taxon>
        <taxon>Streptophyta</taxon>
        <taxon>Embryophyta</taxon>
        <taxon>Tracheophyta</taxon>
        <taxon>Spermatophyta</taxon>
        <taxon>Magnoliopsida</taxon>
        <taxon>eudicotyledons</taxon>
        <taxon>Gunneridae</taxon>
        <taxon>Pentapetalae</taxon>
        <taxon>rosids</taxon>
        <taxon>Vitales</taxon>
        <taxon>Vitaceae</taxon>
        <taxon>Viteae</taxon>
        <taxon>Vitis</taxon>
    </lineage>
</organism>
<dbReference type="InterPro" id="IPR036226">
    <property type="entry name" value="LipOase_C_sf"/>
</dbReference>
<feature type="compositionally biased region" description="Low complexity" evidence="17">
    <location>
        <begin position="249"/>
        <end position="269"/>
    </location>
</feature>
<dbReference type="PRINTS" id="PR00087">
    <property type="entry name" value="LIPOXYGENASE"/>
</dbReference>
<dbReference type="InterPro" id="IPR001878">
    <property type="entry name" value="Znf_CCHC"/>
</dbReference>
<dbReference type="UniPathway" id="UPA00382"/>
<dbReference type="InterPro" id="IPR036875">
    <property type="entry name" value="Znf_CCHC_sf"/>
</dbReference>
<evidence type="ECO:0000256" key="10">
    <source>
        <dbReference type="ARBA" id="ARBA00023004"/>
    </source>
</evidence>
<dbReference type="PROSITE" id="PS50158">
    <property type="entry name" value="ZF_CCHC"/>
    <property type="match status" value="1"/>
</dbReference>
<evidence type="ECO:0000256" key="11">
    <source>
        <dbReference type="ARBA" id="ARBA00023098"/>
    </source>
</evidence>
<dbReference type="InterPro" id="IPR013103">
    <property type="entry name" value="RVT_2"/>
</dbReference>
<dbReference type="SUPFAM" id="SSF53098">
    <property type="entry name" value="Ribonuclease H-like"/>
    <property type="match status" value="1"/>
</dbReference>
<evidence type="ECO:0000256" key="8">
    <source>
        <dbReference type="ARBA" id="ARBA00022964"/>
    </source>
</evidence>
<feature type="compositionally biased region" description="Basic and acidic residues" evidence="17">
    <location>
        <begin position="659"/>
        <end position="669"/>
    </location>
</feature>
<dbReference type="GO" id="GO:0004190">
    <property type="term" value="F:aspartic-type endopeptidase activity"/>
    <property type="evidence" value="ECO:0007669"/>
    <property type="project" value="UniProtKB-KW"/>
</dbReference>
<evidence type="ECO:0000256" key="2">
    <source>
        <dbReference type="ARBA" id="ARBA00009419"/>
    </source>
</evidence>
<reference evidence="21 22" key="1">
    <citation type="journal article" date="2018" name="PLoS Genet.">
        <title>Population sequencing reveals clonal diversity and ancestral inbreeding in the grapevine cultivar Chardonnay.</title>
        <authorList>
            <person name="Roach M.J."/>
            <person name="Johnson D.L."/>
            <person name="Bohlmann J."/>
            <person name="van Vuuren H.J."/>
            <person name="Jones S.J."/>
            <person name="Pretorius I.S."/>
            <person name="Schmidt S.A."/>
            <person name="Borneman A.R."/>
        </authorList>
    </citation>
    <scope>NUCLEOTIDE SEQUENCE [LARGE SCALE GENOMIC DNA]</scope>
    <source>
        <strain evidence="22">cv. Chardonnay</strain>
        <tissue evidence="21">Leaf</tissue>
    </source>
</reference>
<keyword evidence="5" id="KW-0645">Protease</keyword>
<keyword evidence="13" id="KW-0862">Zinc</keyword>
<comment type="similarity">
    <text evidence="2 14">Belongs to the lipoxygenase family.</text>
</comment>
<dbReference type="EMBL" id="QGNW01000026">
    <property type="protein sequence ID" value="RVX12802.1"/>
    <property type="molecule type" value="Genomic_DNA"/>
</dbReference>
<dbReference type="InterPro" id="IPR036397">
    <property type="entry name" value="RNaseH_sf"/>
</dbReference>
<sequence length="1671" mass="190194">MTTESDNVVVTELAPVATPTVAQVPAMPTAVPISVSPGEKPEKFSGLNFKRWQQKMLFYLTTLNLARFLTEDAPKLKEDEHDIQVISAIDAWKHSDFLCRNYVMNGLADSLYNVYSDKKTAKELWESLDRKYKTEDAGAKKFVVGRFLDYKMVDSKTVVSQVQELQVILHEIHAEGMMLSETFQVAAIIEKLPPAWKDFKNYLKHKRKEMSIEDLIIRLRIEEDNRRSEKKGAHTLNEAKANFVEHGQSSKAKTNNNKGKGSKLGPKGGISKKPKFQGKCFNCGKQGHKSVDCRLPKKNKPKEANVIDDITKNVYDIDLTAVVSEVNLVGSNPKEWWIDTGVTRHVCSDKKMFSTFEPIENGEKVFMGNSATSEIKGQGKVILKMTSGKELTLTNVLYVPEIRKNLVSGSLLNNHGFRLVFDSNKVVLSKSGMYVGKGYMSDGMWKLNVMTIIKSNMNKASTSTYMLESSNLWHVENQLNKKIKVLRSDRGGEYESPFVDICAQHGIIHETTAPYSPQSNGVAERKNRTLKEMMNAMLISSSLPQNMWGEAILTANYLLNKVPKKKAEKTPYELWKARKPSYTYLRMWGCLAKVAVPPPKKVKIGPKTIDCIFIGYAHNSNAYRFLVYESNIPDIHKNTIMESRNASFFEDVFPCKSKEEPSSSKRMLESQDQNEEVEVEPRRSKRVRTEKSFGPDFLTFMLEGEPQTFKEAVNSTEGLMWKEAIKSEIDSILQNHTWELVDLPPGCKPLSSKWIFKRMMKVDGSIDKYKARLVIKGYRQTEGLDYFDTYSPVTRINSIRMVLAIAALRNLEIHQMDVKTAFLNGDLDEEIYMEQPEGFSAPGQEKKVYDMLIVGSDDKMITSTKNMLNSRFDMKDMGLADVILGIKIKRTSNELILSQSHYVDKILGKFDKDNSGVARTPVDVTLHLSKNKGESVSQVEYSRIIGSLMYLMSCTRPDIAYAVGKLSRYTSNPGAKHWQGIIRVLKYLRFTRDYGLHYTRYPAVLEGYSDANWISNVKDSKSHSGYVFTLGGAAVSWKSSKQTVIARSTMESEFIALDKCGEEAEWLRHFLEDIPRWSKPVPPICIHCDSQSAIGRAQSNMYNGKSRHIRRRHNTIRQLLSTGVISVDYVKSKDNIADPLTKGSPEWLQSAVAAIRRSFYPGRQTPCDSQSTCGEGESVLRRLWFSQDSCGFLTIIIHKIVQEWPLKSTLDPDVYGPPESAITTELVEREIKAFMTIDVALEQKKLFIVDYHDLFLPYVSKVRQMEGTTLYGSRALFFLTPDGTLKPLAIELTRPPIEGKPQWKQVFTPTSESTSRWLWRFAKVHFLAHDSGYHQLVSHWLRTHCVTEPYIIATNRQLSVMHPIYRLLHPHFRYTMHINALARESLINADGIIETSFSPGKYSVELSSVAYDQQWRFDKEALPADLINRGIAVEDPDAPHGLKLLIEDYPFANDGLVLWDALKQWVADYVNYYYKDANMVQSDPELQAWWTEIQTKGHEDKKDEPWWPNLQTPNDLIGIITTITWVASGHHSAVNFGQYAFAGYFPNRPSIARTNMPCEEPTEEGWQRFLDNPNSELLACFPSKLQATRIMATLDLLSEHSSDEEYLGKDRKLTWDEEPVIKEAFNRFSAKLEELERTIDDRNKDNSLKNRNGAGVVPYELLKGVPYSISI</sequence>
<evidence type="ECO:0000256" key="16">
    <source>
        <dbReference type="SAM" id="Coils"/>
    </source>
</evidence>
<dbReference type="EC" id="1.13.11.-" evidence="15"/>
<dbReference type="PRINTS" id="PR00468">
    <property type="entry name" value="PLTLPOXGNASE"/>
</dbReference>
<dbReference type="SUPFAM" id="SSF48484">
    <property type="entry name" value="Lipoxigenase"/>
    <property type="match status" value="1"/>
</dbReference>
<dbReference type="InterPro" id="IPR043502">
    <property type="entry name" value="DNA/RNA_pol_sf"/>
</dbReference>
<evidence type="ECO:0000256" key="5">
    <source>
        <dbReference type="ARBA" id="ARBA00022750"/>
    </source>
</evidence>
<keyword evidence="7" id="KW-0276">Fatty acid metabolism</keyword>
<comment type="cofactor">
    <cofactor evidence="1 14">
        <name>Fe cation</name>
        <dbReference type="ChEBI" id="CHEBI:24875"/>
    </cofactor>
</comment>
<evidence type="ECO:0000313" key="22">
    <source>
        <dbReference type="Proteomes" id="UP000288805"/>
    </source>
</evidence>
<evidence type="ECO:0000256" key="4">
    <source>
        <dbReference type="ARBA" id="ARBA00022723"/>
    </source>
</evidence>
<dbReference type="InterPro" id="IPR001246">
    <property type="entry name" value="LipOase_plant"/>
</dbReference>
<dbReference type="GO" id="GO:0008270">
    <property type="term" value="F:zinc ion binding"/>
    <property type="evidence" value="ECO:0007669"/>
    <property type="project" value="UniProtKB-KW"/>
</dbReference>
<feature type="region of interest" description="Disordered" evidence="17">
    <location>
        <begin position="659"/>
        <end position="685"/>
    </location>
</feature>
<keyword evidence="8 14" id="KW-0223">Dioxygenase</keyword>
<accession>A0A438JV01</accession>
<dbReference type="InterPro" id="IPR057670">
    <property type="entry name" value="SH3_retrovirus"/>
</dbReference>
<dbReference type="InterPro" id="IPR020834">
    <property type="entry name" value="LipOase_CS"/>
</dbReference>
<keyword evidence="5" id="KW-0378">Hydrolase</keyword>
<comment type="pathway">
    <text evidence="15">Lipid metabolism; oxylipin biosynthesis.</text>
</comment>
<dbReference type="SUPFAM" id="SSF56672">
    <property type="entry name" value="DNA/RNA polymerases"/>
    <property type="match status" value="1"/>
</dbReference>
<dbReference type="InterPro" id="IPR013819">
    <property type="entry name" value="LipOase_C"/>
</dbReference>
<evidence type="ECO:0000256" key="9">
    <source>
        <dbReference type="ARBA" id="ARBA00023002"/>
    </source>
</evidence>
<evidence type="ECO:0000256" key="17">
    <source>
        <dbReference type="SAM" id="MobiDB-lite"/>
    </source>
</evidence>
<dbReference type="InterPro" id="IPR000907">
    <property type="entry name" value="LipOase"/>
</dbReference>
<dbReference type="InterPro" id="IPR001584">
    <property type="entry name" value="Integrase_cat-core"/>
</dbReference>
<dbReference type="InterPro" id="IPR012337">
    <property type="entry name" value="RNaseH-like_sf"/>
</dbReference>